<dbReference type="Proteomes" id="UP001055336">
    <property type="component" value="Chromosome"/>
</dbReference>
<organism evidence="2 3">
    <name type="scientific">Mycobacterium paraterrae</name>
    <dbReference type="NCBI Taxonomy" id="577492"/>
    <lineage>
        <taxon>Bacteria</taxon>
        <taxon>Bacillati</taxon>
        <taxon>Actinomycetota</taxon>
        <taxon>Actinomycetes</taxon>
        <taxon>Mycobacteriales</taxon>
        <taxon>Mycobacteriaceae</taxon>
        <taxon>Mycobacterium</taxon>
    </lineage>
</organism>
<dbReference type="RefSeq" id="WP_240261783.1">
    <property type="nucleotide sequence ID" value="NZ_CP092488.2"/>
</dbReference>
<protein>
    <submittedName>
        <fullName evidence="2">Uncharacterized protein</fullName>
    </submittedName>
</protein>
<name>A0ABY3VS84_9MYCO</name>
<evidence type="ECO:0000313" key="2">
    <source>
        <dbReference type="EMBL" id="UMB70053.1"/>
    </source>
</evidence>
<feature type="region of interest" description="Disordered" evidence="1">
    <location>
        <begin position="48"/>
        <end position="76"/>
    </location>
</feature>
<gene>
    <name evidence="2" type="ORF">MKK62_01465</name>
</gene>
<reference evidence="2" key="1">
    <citation type="submission" date="2022-08" db="EMBL/GenBank/DDBJ databases">
        <title>Whole genome sequencing of non-tuberculosis mycobacteria type-strains.</title>
        <authorList>
            <person name="Igarashi Y."/>
            <person name="Osugi A."/>
            <person name="Mitarai S."/>
        </authorList>
    </citation>
    <scope>NUCLEOTIDE SEQUENCE</scope>
    <source>
        <strain evidence="2">DSM 45127</strain>
    </source>
</reference>
<proteinExistence type="predicted"/>
<evidence type="ECO:0000313" key="3">
    <source>
        <dbReference type="Proteomes" id="UP001055336"/>
    </source>
</evidence>
<keyword evidence="3" id="KW-1185">Reference proteome</keyword>
<accession>A0ABY3VS84</accession>
<sequence>MRGSIWDCPAHTLHGWDIIGHVNEFEVQAGRRPFSYDEGQLLFDAADGRADKARKHQRKGVSTALRDSGPEQLQGL</sequence>
<dbReference type="EMBL" id="CP092488">
    <property type="protein sequence ID" value="UMB70053.1"/>
    <property type="molecule type" value="Genomic_DNA"/>
</dbReference>
<evidence type="ECO:0000256" key="1">
    <source>
        <dbReference type="SAM" id="MobiDB-lite"/>
    </source>
</evidence>